<dbReference type="Gene3D" id="3.40.47.10">
    <property type="match status" value="1"/>
</dbReference>
<protein>
    <submittedName>
        <fullName evidence="5">Beta-ketoacyl-[acyl-carrier-protein] synthase family protein</fullName>
    </submittedName>
</protein>
<dbReference type="Pfam" id="PF02801">
    <property type="entry name" value="Ketoacyl-synt_C"/>
    <property type="match status" value="1"/>
</dbReference>
<dbReference type="PROSITE" id="PS00606">
    <property type="entry name" value="KS3_1"/>
    <property type="match status" value="1"/>
</dbReference>
<evidence type="ECO:0000313" key="5">
    <source>
        <dbReference type="EMBL" id="MFC3995063.1"/>
    </source>
</evidence>
<evidence type="ECO:0000259" key="4">
    <source>
        <dbReference type="PROSITE" id="PS52004"/>
    </source>
</evidence>
<dbReference type="RefSeq" id="WP_378529898.1">
    <property type="nucleotide sequence ID" value="NZ_JBHSBH010000003.1"/>
</dbReference>
<evidence type="ECO:0000256" key="3">
    <source>
        <dbReference type="RuleBase" id="RU003694"/>
    </source>
</evidence>
<evidence type="ECO:0000256" key="2">
    <source>
        <dbReference type="ARBA" id="ARBA00022679"/>
    </source>
</evidence>
<dbReference type="InterPro" id="IPR014031">
    <property type="entry name" value="Ketoacyl_synth_C"/>
</dbReference>
<keyword evidence="2 3" id="KW-0808">Transferase</keyword>
<dbReference type="Proteomes" id="UP001595847">
    <property type="component" value="Unassembled WGS sequence"/>
</dbReference>
<comment type="similarity">
    <text evidence="1 3">Belongs to the thiolase-like superfamily. Beta-ketoacyl-ACP synthases family.</text>
</comment>
<comment type="caution">
    <text evidence="5">The sequence shown here is derived from an EMBL/GenBank/DDBJ whole genome shotgun (WGS) entry which is preliminary data.</text>
</comment>
<dbReference type="InterPro" id="IPR016039">
    <property type="entry name" value="Thiolase-like"/>
</dbReference>
<dbReference type="SUPFAM" id="SSF53901">
    <property type="entry name" value="Thiolase-like"/>
    <property type="match status" value="1"/>
</dbReference>
<dbReference type="CDD" id="cd00834">
    <property type="entry name" value="KAS_I_II"/>
    <property type="match status" value="1"/>
</dbReference>
<dbReference type="NCBIfam" id="NF005589">
    <property type="entry name" value="PRK07314.1"/>
    <property type="match status" value="1"/>
</dbReference>
<dbReference type="Pfam" id="PF00109">
    <property type="entry name" value="ketoacyl-synt"/>
    <property type="match status" value="1"/>
</dbReference>
<feature type="domain" description="Ketosynthase family 3 (KS3)" evidence="4">
    <location>
        <begin position="4"/>
        <end position="409"/>
    </location>
</feature>
<dbReference type="PROSITE" id="PS52004">
    <property type="entry name" value="KS3_2"/>
    <property type="match status" value="1"/>
</dbReference>
<organism evidence="5 6">
    <name type="scientific">Nocardiopsis sediminis</name>
    <dbReference type="NCBI Taxonomy" id="1778267"/>
    <lineage>
        <taxon>Bacteria</taxon>
        <taxon>Bacillati</taxon>
        <taxon>Actinomycetota</taxon>
        <taxon>Actinomycetes</taxon>
        <taxon>Streptosporangiales</taxon>
        <taxon>Nocardiopsidaceae</taxon>
        <taxon>Nocardiopsis</taxon>
    </lineage>
</organism>
<gene>
    <name evidence="5" type="ORF">ACFOVU_04000</name>
</gene>
<keyword evidence="6" id="KW-1185">Reference proteome</keyword>
<reference evidence="6" key="1">
    <citation type="journal article" date="2019" name="Int. J. Syst. Evol. Microbiol.">
        <title>The Global Catalogue of Microorganisms (GCM) 10K type strain sequencing project: providing services to taxonomists for standard genome sequencing and annotation.</title>
        <authorList>
            <consortium name="The Broad Institute Genomics Platform"/>
            <consortium name="The Broad Institute Genome Sequencing Center for Infectious Disease"/>
            <person name="Wu L."/>
            <person name="Ma J."/>
        </authorList>
    </citation>
    <scope>NUCLEOTIDE SEQUENCE [LARGE SCALE GENOMIC DNA]</scope>
    <source>
        <strain evidence="6">TBRC 1826</strain>
    </source>
</reference>
<dbReference type="EMBL" id="JBHSBH010000003">
    <property type="protein sequence ID" value="MFC3995063.1"/>
    <property type="molecule type" value="Genomic_DNA"/>
</dbReference>
<dbReference type="InterPro" id="IPR014030">
    <property type="entry name" value="Ketoacyl_synth_N"/>
</dbReference>
<dbReference type="InterPro" id="IPR018201">
    <property type="entry name" value="Ketoacyl_synth_AS"/>
</dbReference>
<sequence>MTAHAPAAITGIGLVSAAGIGRAANWKAVCSGVPTADAVDALADAPVAFASTVPATFDADRLTGHRASRNYDRSTQFALVAGREALDDAGLTPSVLEDARVAVVVGTAFGGVRTFEEDHARLIADGPGAVTARFLPKALANMASGIPSIEFGATGPAMVVSTACASGATAIGIGLGLLRSGAADVVLAGGTDASVTPLHVAGFHKLRALSRARRFPPARASRPFDVGHDGFVMGEGAGIVVLERLSDAAARGARAYARLAGYGATSDAHHITAPHPDGRGAKEAIREACDDAGLVPADVGHINAHATSTPIGDAIEAGVVAEIAPNAVLTSTKGVTGHPMGAAGAIEAAYTALALHTGTVPPVANLDRPCERAKDLDLVMGGPRSQRVDTALSNSFGFGGHNAVLAFTST</sequence>
<name>A0ABV8FI59_9ACTN</name>
<evidence type="ECO:0000256" key="1">
    <source>
        <dbReference type="ARBA" id="ARBA00008467"/>
    </source>
</evidence>
<dbReference type="PANTHER" id="PTHR11712">
    <property type="entry name" value="POLYKETIDE SYNTHASE-RELATED"/>
    <property type="match status" value="1"/>
</dbReference>
<proteinExistence type="inferred from homology"/>
<accession>A0ABV8FI59</accession>
<dbReference type="SMART" id="SM00825">
    <property type="entry name" value="PKS_KS"/>
    <property type="match status" value="1"/>
</dbReference>
<dbReference type="PANTHER" id="PTHR11712:SF347">
    <property type="entry name" value="BETA KETOACYL-ACYL CARRIER PROTEIN SYNTHASE"/>
    <property type="match status" value="1"/>
</dbReference>
<evidence type="ECO:0000313" key="6">
    <source>
        <dbReference type="Proteomes" id="UP001595847"/>
    </source>
</evidence>
<dbReference type="InterPro" id="IPR020841">
    <property type="entry name" value="PKS_Beta-ketoAc_synthase_dom"/>
</dbReference>
<dbReference type="InterPro" id="IPR000794">
    <property type="entry name" value="Beta-ketoacyl_synthase"/>
</dbReference>